<protein>
    <submittedName>
        <fullName evidence="4">TIM barrel protein</fullName>
    </submittedName>
</protein>
<dbReference type="PANTHER" id="PTHR43489">
    <property type="entry name" value="ISOMERASE"/>
    <property type="match status" value="1"/>
</dbReference>
<dbReference type="SUPFAM" id="SSF51658">
    <property type="entry name" value="Xylose isomerase-like"/>
    <property type="match status" value="1"/>
</dbReference>
<dbReference type="RefSeq" id="WP_157384131.1">
    <property type="nucleotide sequence ID" value="NZ_CP021076.1"/>
</dbReference>
<dbReference type="Proteomes" id="UP001056386">
    <property type="component" value="Plasmid unnamed1"/>
</dbReference>
<dbReference type="PIRSF" id="PIRSF006241">
    <property type="entry name" value="HyI"/>
    <property type="match status" value="1"/>
</dbReference>
<evidence type="ECO:0000256" key="2">
    <source>
        <dbReference type="PIRNR" id="PIRNR006241"/>
    </source>
</evidence>
<geneLocation type="plasmid" evidence="4 5">
    <name>unnamed1</name>
</geneLocation>
<dbReference type="Gene3D" id="3.20.20.150">
    <property type="entry name" value="Divalent-metal-dependent TIM barrel enzymes"/>
    <property type="match status" value="1"/>
</dbReference>
<keyword evidence="1 2" id="KW-0413">Isomerase</keyword>
<organism evidence="4 5">
    <name type="scientific">Burkholderia glumae</name>
    <name type="common">Pseudomonas glumae</name>
    <dbReference type="NCBI Taxonomy" id="337"/>
    <lineage>
        <taxon>Bacteria</taxon>
        <taxon>Pseudomonadati</taxon>
        <taxon>Pseudomonadota</taxon>
        <taxon>Betaproteobacteria</taxon>
        <taxon>Burkholderiales</taxon>
        <taxon>Burkholderiaceae</taxon>
        <taxon>Burkholderia</taxon>
    </lineage>
</organism>
<gene>
    <name evidence="4" type="ORF">NFI99_12345</name>
</gene>
<evidence type="ECO:0000256" key="1">
    <source>
        <dbReference type="ARBA" id="ARBA00023235"/>
    </source>
</evidence>
<reference evidence="4" key="1">
    <citation type="submission" date="2022-06" db="EMBL/GenBank/DDBJ databases">
        <title>Draft genome sequence of Burkholderia glumae strain GR20004 isolated from rice panicle showing bacterial panicle blight.</title>
        <authorList>
            <person name="Choi S.Y."/>
            <person name="Lee Y.H."/>
        </authorList>
    </citation>
    <scope>NUCLEOTIDE SEQUENCE</scope>
    <source>
        <strain evidence="4">GR20004</strain>
        <plasmid evidence="4">unnamed1</plasmid>
    </source>
</reference>
<dbReference type="InterPro" id="IPR026040">
    <property type="entry name" value="HyI-like"/>
</dbReference>
<dbReference type="PANTHER" id="PTHR43489:SF6">
    <property type="entry name" value="HYDROXYPYRUVATE ISOMERASE-RELATED"/>
    <property type="match status" value="1"/>
</dbReference>
<keyword evidence="4" id="KW-0614">Plasmid</keyword>
<feature type="domain" description="Xylose isomerase-like TIM barrel" evidence="3">
    <location>
        <begin position="21"/>
        <end position="250"/>
    </location>
</feature>
<dbReference type="InterPro" id="IPR013022">
    <property type="entry name" value="Xyl_isomerase-like_TIM-brl"/>
</dbReference>
<proteinExistence type="inferred from homology"/>
<dbReference type="Pfam" id="PF01261">
    <property type="entry name" value="AP_endonuc_2"/>
    <property type="match status" value="1"/>
</dbReference>
<comment type="similarity">
    <text evidence="2">Belongs to the hyi family.</text>
</comment>
<dbReference type="EMBL" id="CP099584">
    <property type="protein sequence ID" value="USS44234.1"/>
    <property type="molecule type" value="Genomic_DNA"/>
</dbReference>
<evidence type="ECO:0000313" key="4">
    <source>
        <dbReference type="EMBL" id="USS44234.1"/>
    </source>
</evidence>
<dbReference type="InterPro" id="IPR050417">
    <property type="entry name" value="Sugar_Epim/Isomerase"/>
</dbReference>
<dbReference type="InterPro" id="IPR036237">
    <property type="entry name" value="Xyl_isomerase-like_sf"/>
</dbReference>
<sequence>MLKFSANIGLLFNELPFEERIAAAAQSGFDAVEFPFQNTLASDELSGLLRNCGMTQSLANMRYELNDLGLGAAPGRESEFHARLAEAIDYANGTRCKVLHVLAGKVPTGVTAKHAEETLRENLRAAAAFAAQSEITVVVEAINRRDVPDFVFKDVHHAASVVESVNASNLRLLLDIYHAGTMHEDIPAVIRRYAGLAGYVQIAGFAGRNEPSDGAANYVKLLQDLSHAGYDGYVGCEYRPLGETLSRLAWLGEVKQALI</sequence>
<evidence type="ECO:0000259" key="3">
    <source>
        <dbReference type="Pfam" id="PF01261"/>
    </source>
</evidence>
<name>A0ABY5BDU9_BURGL</name>
<keyword evidence="5" id="KW-1185">Reference proteome</keyword>
<evidence type="ECO:0000313" key="5">
    <source>
        <dbReference type="Proteomes" id="UP001056386"/>
    </source>
</evidence>
<accession>A0ABY5BDU9</accession>